<proteinExistence type="predicted"/>
<name>A0A2M8S2C0_9PAST</name>
<dbReference type="InterPro" id="IPR001647">
    <property type="entry name" value="HTH_TetR"/>
</dbReference>
<dbReference type="Gene3D" id="1.10.357.10">
    <property type="entry name" value="Tetracycline Repressor, domain 2"/>
    <property type="match status" value="1"/>
</dbReference>
<sequence length="190" mass="22551">MLQCKTGMVEQIFAATERLMARDGFHQLSMHKIAKEAQISPGTIYIYFKSKEKLLERLAHYVFDQFTCCLKYKHNREAPLFEQYHQMWWNLWHLLHDNPNLVLNMHQYQALPGFETLLQQYKTDENNTWRRFCSMAKQANMLCNMSDDILFTLSLESAVNLAFKSVSEKQEFDVALLESVIQRTWNCIQK</sequence>
<gene>
    <name evidence="4" type="ORF">CVP05_06825</name>
</gene>
<feature type="DNA-binding region" description="H-T-H motif" evidence="2">
    <location>
        <begin position="29"/>
        <end position="48"/>
    </location>
</feature>
<accession>A0A2M8S2C0</accession>
<dbReference type="EMBL" id="PHHA01000016">
    <property type="protein sequence ID" value="PJG85274.1"/>
    <property type="molecule type" value="Genomic_DNA"/>
</dbReference>
<dbReference type="OrthoDB" id="63332at2"/>
<dbReference type="AlphaFoldDB" id="A0A2M8S2C0"/>
<dbReference type="Pfam" id="PF00440">
    <property type="entry name" value="TetR_N"/>
    <property type="match status" value="1"/>
</dbReference>
<keyword evidence="1 2" id="KW-0238">DNA-binding</keyword>
<evidence type="ECO:0000256" key="1">
    <source>
        <dbReference type="ARBA" id="ARBA00023125"/>
    </source>
</evidence>
<feature type="domain" description="HTH tetR-type" evidence="3">
    <location>
        <begin position="6"/>
        <end position="66"/>
    </location>
</feature>
<dbReference type="PROSITE" id="PS01081">
    <property type="entry name" value="HTH_TETR_1"/>
    <property type="match status" value="1"/>
</dbReference>
<dbReference type="PANTHER" id="PTHR43479">
    <property type="entry name" value="ACREF/ENVCD OPERON REPRESSOR-RELATED"/>
    <property type="match status" value="1"/>
</dbReference>
<dbReference type="InterPro" id="IPR023772">
    <property type="entry name" value="DNA-bd_HTH_TetR-type_CS"/>
</dbReference>
<dbReference type="PROSITE" id="PS50977">
    <property type="entry name" value="HTH_TETR_2"/>
    <property type="match status" value="1"/>
</dbReference>
<dbReference type="PRINTS" id="PR00455">
    <property type="entry name" value="HTHTETR"/>
</dbReference>
<dbReference type="PANTHER" id="PTHR43479:SF11">
    <property type="entry name" value="ACREF_ENVCD OPERON REPRESSOR-RELATED"/>
    <property type="match status" value="1"/>
</dbReference>
<dbReference type="RefSeq" id="WP_100288830.1">
    <property type="nucleotide sequence ID" value="NZ_PHHA01000016.1"/>
</dbReference>
<dbReference type="Proteomes" id="UP000229329">
    <property type="component" value="Unassembled WGS sequence"/>
</dbReference>
<reference evidence="4 5" key="1">
    <citation type="submission" date="2017-11" db="EMBL/GenBank/DDBJ databases">
        <title>Reclassification of Bisgaard taxon 7 as Conservatibacter flavescens gen. nov., sp. nov.</title>
        <authorList>
            <person name="Christensen H."/>
        </authorList>
    </citation>
    <scope>NUCLEOTIDE SEQUENCE [LARGE SCALE GENOMIC DNA]</scope>
    <source>
        <strain evidence="4 5">7_4</strain>
    </source>
</reference>
<comment type="caution">
    <text evidence="4">The sequence shown here is derived from an EMBL/GenBank/DDBJ whole genome shotgun (WGS) entry which is preliminary data.</text>
</comment>
<dbReference type="InterPro" id="IPR050624">
    <property type="entry name" value="HTH-type_Tx_Regulator"/>
</dbReference>
<evidence type="ECO:0000313" key="5">
    <source>
        <dbReference type="Proteomes" id="UP000229329"/>
    </source>
</evidence>
<dbReference type="InterPro" id="IPR054422">
    <property type="entry name" value="TetR-like_HI_0893_C"/>
</dbReference>
<evidence type="ECO:0000256" key="2">
    <source>
        <dbReference type="PROSITE-ProRule" id="PRU00335"/>
    </source>
</evidence>
<keyword evidence="5" id="KW-1185">Reference proteome</keyword>
<dbReference type="GO" id="GO:0003677">
    <property type="term" value="F:DNA binding"/>
    <property type="evidence" value="ECO:0007669"/>
    <property type="project" value="UniProtKB-UniRule"/>
</dbReference>
<evidence type="ECO:0000313" key="4">
    <source>
        <dbReference type="EMBL" id="PJG85274.1"/>
    </source>
</evidence>
<dbReference type="SUPFAM" id="SSF46689">
    <property type="entry name" value="Homeodomain-like"/>
    <property type="match status" value="1"/>
</dbReference>
<dbReference type="InterPro" id="IPR009057">
    <property type="entry name" value="Homeodomain-like_sf"/>
</dbReference>
<evidence type="ECO:0000259" key="3">
    <source>
        <dbReference type="PROSITE" id="PS50977"/>
    </source>
</evidence>
<protein>
    <submittedName>
        <fullName evidence="4">TetR family transcriptional regulator</fullName>
    </submittedName>
</protein>
<dbReference type="Pfam" id="PF22604">
    <property type="entry name" value="TetR_HI_0893_C"/>
    <property type="match status" value="1"/>
</dbReference>
<organism evidence="4 5">
    <name type="scientific">Conservatibacter flavescens</name>
    <dbReference type="NCBI Taxonomy" id="28161"/>
    <lineage>
        <taxon>Bacteria</taxon>
        <taxon>Pseudomonadati</taxon>
        <taxon>Pseudomonadota</taxon>
        <taxon>Gammaproteobacteria</taxon>
        <taxon>Pasteurellales</taxon>
        <taxon>Pasteurellaceae</taxon>
        <taxon>Conservatibacter</taxon>
    </lineage>
</organism>